<organism evidence="4 5">
    <name type="scientific">Cohaesibacter celericrescens</name>
    <dbReference type="NCBI Taxonomy" id="2067669"/>
    <lineage>
        <taxon>Bacteria</taxon>
        <taxon>Pseudomonadati</taxon>
        <taxon>Pseudomonadota</taxon>
        <taxon>Alphaproteobacteria</taxon>
        <taxon>Hyphomicrobiales</taxon>
        <taxon>Cohaesibacteraceae</taxon>
    </lineage>
</organism>
<keyword evidence="5" id="KW-1185">Reference proteome</keyword>
<evidence type="ECO:0000256" key="1">
    <source>
        <dbReference type="ARBA" id="ARBA00022651"/>
    </source>
</evidence>
<dbReference type="InterPro" id="IPR023296">
    <property type="entry name" value="Glyco_hydro_beta-prop_sf"/>
</dbReference>
<dbReference type="PANTHER" id="PTHR43772:SF2">
    <property type="entry name" value="PUTATIVE (AFU_ORTHOLOGUE AFUA_2G04480)-RELATED"/>
    <property type="match status" value="1"/>
</dbReference>
<keyword evidence="1" id="KW-0858">Xylan degradation</keyword>
<dbReference type="InterPro" id="IPR056442">
    <property type="entry name" value="GINT1_N"/>
</dbReference>
<dbReference type="Proteomes" id="UP000234881">
    <property type="component" value="Unassembled WGS sequence"/>
</dbReference>
<dbReference type="InterPro" id="IPR052176">
    <property type="entry name" value="Glycosyl_Hydrlase_43_Enz"/>
</dbReference>
<evidence type="ECO:0000313" key="4">
    <source>
        <dbReference type="EMBL" id="PLW75879.1"/>
    </source>
</evidence>
<dbReference type="GO" id="GO:0045493">
    <property type="term" value="P:xylan catabolic process"/>
    <property type="evidence" value="ECO:0007669"/>
    <property type="project" value="UniProtKB-KW"/>
</dbReference>
<sequence>MNICIYIDPSQSRLWHKTLVERLKEDCGVESYITWAEPKPHPDYIETLLAFELRQHHNGAGIGAEPFPAAQLQDVTATVYEDIDYDLTVDLVGDGKAPAAKRSVTILYNGYAGEKALIASIMQSGLPQVAFRDATGDIVATAQPSPELAVGVIGSMDQVFARLITLLSAFLSNPNRWVQPLVKQDSNLPSAMTIALRTAKSQVMANLKKVYYQLCRASHWRVGWRWVDQDDVWSRHSLEGEEWQVLADEESHFYADPVPWLRNGRYYLFFEDLDHHTQQGIISVVEFDDKGKPGPTQTCLEEDYHLSYPFLLEHQGETYMIPETSENRDIALYKARNFPFGWERCHVIMSDIDAADVTITQHDDKWWIFCVIRDGAGGYSDCLSIFYADDLLGPWSPHAQNPVLIDTATARPAGNFVKQDGKLFRPVQDCTEFYGGGLNLVEVTKLTPERYEQKLLTKLGPNSHWPGCKLHTLNRVGRLETIDGAILRPKMPLLRRIVQRIRKPVGTL</sequence>
<reference evidence="4 5" key="1">
    <citation type="submission" date="2018-01" db="EMBL/GenBank/DDBJ databases">
        <title>The draft genome sequence of Cohaesibacter sp. H1304.</title>
        <authorList>
            <person name="Wang N.-N."/>
            <person name="Du Z.-J."/>
        </authorList>
    </citation>
    <scope>NUCLEOTIDE SEQUENCE [LARGE SCALE GENOMIC DNA]</scope>
    <source>
        <strain evidence="4 5">H1304</strain>
    </source>
</reference>
<protein>
    <recommendedName>
        <fullName evidence="3">Glucosamine inositolphosphorylceramide transferase 1 N-terminal domain-containing protein</fullName>
    </recommendedName>
</protein>
<feature type="domain" description="Glucosamine inositolphosphorylceramide transferase 1 N-terminal" evidence="3">
    <location>
        <begin position="249"/>
        <end position="453"/>
    </location>
</feature>
<dbReference type="PANTHER" id="PTHR43772">
    <property type="entry name" value="ENDO-1,4-BETA-XYLANASE"/>
    <property type="match status" value="1"/>
</dbReference>
<dbReference type="Gene3D" id="2.115.10.20">
    <property type="entry name" value="Glycosyl hydrolase domain, family 43"/>
    <property type="match status" value="1"/>
</dbReference>
<comment type="caution">
    <text evidence="4">The sequence shown here is derived from an EMBL/GenBank/DDBJ whole genome shotgun (WGS) entry which is preliminary data.</text>
</comment>
<dbReference type="EMBL" id="PKUQ01000042">
    <property type="protein sequence ID" value="PLW75879.1"/>
    <property type="molecule type" value="Genomic_DNA"/>
</dbReference>
<keyword evidence="1" id="KW-0624">Polysaccharide degradation</keyword>
<keyword evidence="2" id="KW-0119">Carbohydrate metabolism</keyword>
<evidence type="ECO:0000259" key="3">
    <source>
        <dbReference type="Pfam" id="PF24793"/>
    </source>
</evidence>
<dbReference type="AlphaFoldDB" id="A0A2N5XMX2"/>
<proteinExistence type="predicted"/>
<name>A0A2N5XMX2_9HYPH</name>
<evidence type="ECO:0000313" key="5">
    <source>
        <dbReference type="Proteomes" id="UP000234881"/>
    </source>
</evidence>
<dbReference type="OrthoDB" id="3771157at2"/>
<accession>A0A2N5XMX2</accession>
<evidence type="ECO:0000256" key="2">
    <source>
        <dbReference type="ARBA" id="ARBA00023277"/>
    </source>
</evidence>
<gene>
    <name evidence="4" type="ORF">C0081_17400</name>
</gene>
<dbReference type="Pfam" id="PF24793">
    <property type="entry name" value="GINT1_N"/>
    <property type="match status" value="1"/>
</dbReference>
<dbReference type="RefSeq" id="WP_101535121.1">
    <property type="nucleotide sequence ID" value="NZ_JBFHIU010000042.1"/>
</dbReference>
<dbReference type="SUPFAM" id="SSF75005">
    <property type="entry name" value="Arabinanase/levansucrase/invertase"/>
    <property type="match status" value="1"/>
</dbReference>